<dbReference type="SUPFAM" id="SSF46689">
    <property type="entry name" value="Homeodomain-like"/>
    <property type="match status" value="1"/>
</dbReference>
<gene>
    <name evidence="7" type="ORF">GIB67_028043</name>
</gene>
<dbReference type="InterPro" id="IPR001005">
    <property type="entry name" value="SANT/Myb"/>
</dbReference>
<keyword evidence="8" id="KW-1185">Reference proteome</keyword>
<keyword evidence="3" id="KW-0238">DNA-binding</keyword>
<dbReference type="InterPro" id="IPR017930">
    <property type="entry name" value="Myb_dom"/>
</dbReference>
<dbReference type="PROSITE" id="PS51294">
    <property type="entry name" value="HTH_MYB"/>
    <property type="match status" value="2"/>
</dbReference>
<dbReference type="Pfam" id="PF00249">
    <property type="entry name" value="Myb_DNA-binding"/>
    <property type="match status" value="2"/>
</dbReference>
<dbReference type="EMBL" id="JACGCM010002809">
    <property type="protein sequence ID" value="KAF6135255.1"/>
    <property type="molecule type" value="Genomic_DNA"/>
</dbReference>
<dbReference type="GO" id="GO:0030154">
    <property type="term" value="P:cell differentiation"/>
    <property type="evidence" value="ECO:0007669"/>
    <property type="project" value="TreeGrafter"/>
</dbReference>
<protein>
    <submittedName>
        <fullName evidence="7">Uncharacterized protein</fullName>
    </submittedName>
</protein>
<accession>A0A7J7KY02</accession>
<comment type="caution">
    <text evidence="7">The sequence shown here is derived from an EMBL/GenBank/DDBJ whole genome shotgun (WGS) entry which is preliminary data.</text>
</comment>
<proteinExistence type="predicted"/>
<evidence type="ECO:0000259" key="6">
    <source>
        <dbReference type="PROSITE" id="PS51294"/>
    </source>
</evidence>
<dbReference type="FunFam" id="1.10.10.60:FF:000001">
    <property type="entry name" value="MYB-related transcription factor"/>
    <property type="match status" value="1"/>
</dbReference>
<name>A0A7J7KY02_9MAGN</name>
<dbReference type="Gene3D" id="1.10.10.60">
    <property type="entry name" value="Homeodomain-like"/>
    <property type="match status" value="2"/>
</dbReference>
<dbReference type="CDD" id="cd00167">
    <property type="entry name" value="SANT"/>
    <property type="match status" value="2"/>
</dbReference>
<keyword evidence="4" id="KW-0539">Nucleus</keyword>
<keyword evidence="2" id="KW-0677">Repeat</keyword>
<feature type="domain" description="HTH myb-type" evidence="6">
    <location>
        <begin position="5"/>
        <end position="57"/>
    </location>
</feature>
<organism evidence="7 8">
    <name type="scientific">Kingdonia uniflora</name>
    <dbReference type="NCBI Taxonomy" id="39325"/>
    <lineage>
        <taxon>Eukaryota</taxon>
        <taxon>Viridiplantae</taxon>
        <taxon>Streptophyta</taxon>
        <taxon>Embryophyta</taxon>
        <taxon>Tracheophyta</taxon>
        <taxon>Spermatophyta</taxon>
        <taxon>Magnoliopsida</taxon>
        <taxon>Ranunculales</taxon>
        <taxon>Circaeasteraceae</taxon>
        <taxon>Kingdonia</taxon>
    </lineage>
</organism>
<evidence type="ECO:0000256" key="2">
    <source>
        <dbReference type="ARBA" id="ARBA00022737"/>
    </source>
</evidence>
<dbReference type="GO" id="GO:0006355">
    <property type="term" value="P:regulation of DNA-templated transcription"/>
    <property type="evidence" value="ECO:0007669"/>
    <property type="project" value="TreeGrafter"/>
</dbReference>
<sequence length="265" mass="31024">MAYRDYNTIKGAWTLKEDQKLSEYIKDHGAKTWKIVATKTGLSRSPKSCRFRWLNYLRPNIKRGNMSDQEEDLILRLHKLIGNRWSLIAGRLPGRTDNEIKNYWNSHLTKRVGHPIANETLNFSSYPRLKAWEKGNMKKINDRAANLFTLVKYHIDHWTIESINLQPWADSAVSGLDDVQAATLLSRKRMPLQVLNGNYEYYLEDRCWRQLTGTTGIPLDPPLNISPHLSLPIDRFPEDGEYRYVRTHCTWGWYYTYGSYINRGS</sequence>
<evidence type="ECO:0000313" key="7">
    <source>
        <dbReference type="EMBL" id="KAF6135255.1"/>
    </source>
</evidence>
<dbReference type="Proteomes" id="UP000541444">
    <property type="component" value="Unassembled WGS sequence"/>
</dbReference>
<evidence type="ECO:0000256" key="1">
    <source>
        <dbReference type="ARBA" id="ARBA00004123"/>
    </source>
</evidence>
<feature type="domain" description="Myb-like" evidence="5">
    <location>
        <begin position="58"/>
        <end position="108"/>
    </location>
</feature>
<dbReference type="SMART" id="SM00717">
    <property type="entry name" value="SANT"/>
    <property type="match status" value="2"/>
</dbReference>
<dbReference type="GO" id="GO:0000976">
    <property type="term" value="F:transcription cis-regulatory region binding"/>
    <property type="evidence" value="ECO:0007669"/>
    <property type="project" value="TreeGrafter"/>
</dbReference>
<evidence type="ECO:0000256" key="3">
    <source>
        <dbReference type="ARBA" id="ARBA00023125"/>
    </source>
</evidence>
<evidence type="ECO:0000256" key="4">
    <source>
        <dbReference type="ARBA" id="ARBA00023242"/>
    </source>
</evidence>
<feature type="domain" description="HTH myb-type" evidence="6">
    <location>
        <begin position="58"/>
        <end position="112"/>
    </location>
</feature>
<comment type="subcellular location">
    <subcellularLocation>
        <location evidence="1">Nucleus</location>
    </subcellularLocation>
</comment>
<evidence type="ECO:0000313" key="8">
    <source>
        <dbReference type="Proteomes" id="UP000541444"/>
    </source>
</evidence>
<dbReference type="PANTHER" id="PTHR47998">
    <property type="entry name" value="TRANSCRIPTION FACTOR MYB51-LIKE ISOFORM X1"/>
    <property type="match status" value="1"/>
</dbReference>
<reference evidence="7 8" key="1">
    <citation type="journal article" date="2020" name="IScience">
        <title>Genome Sequencing of the Endangered Kingdonia uniflora (Circaeasteraceae, Ranunculales) Reveals Potential Mechanisms of Evolutionary Specialization.</title>
        <authorList>
            <person name="Sun Y."/>
            <person name="Deng T."/>
            <person name="Zhang A."/>
            <person name="Moore M.J."/>
            <person name="Landis J.B."/>
            <person name="Lin N."/>
            <person name="Zhang H."/>
            <person name="Zhang X."/>
            <person name="Huang J."/>
            <person name="Zhang X."/>
            <person name="Sun H."/>
            <person name="Wang H."/>
        </authorList>
    </citation>
    <scope>NUCLEOTIDE SEQUENCE [LARGE SCALE GENOMIC DNA]</scope>
    <source>
        <strain evidence="7">TB1705</strain>
        <tissue evidence="7">Leaf</tissue>
    </source>
</reference>
<dbReference type="InterPro" id="IPR015495">
    <property type="entry name" value="Myb_TF_plants"/>
</dbReference>
<dbReference type="GO" id="GO:0005634">
    <property type="term" value="C:nucleus"/>
    <property type="evidence" value="ECO:0007669"/>
    <property type="project" value="UniProtKB-SubCell"/>
</dbReference>
<dbReference type="AlphaFoldDB" id="A0A7J7KY02"/>
<feature type="domain" description="Myb-like" evidence="5">
    <location>
        <begin position="5"/>
        <end position="57"/>
    </location>
</feature>
<dbReference type="InterPro" id="IPR009057">
    <property type="entry name" value="Homeodomain-like_sf"/>
</dbReference>
<dbReference type="PANTHER" id="PTHR47998:SF38">
    <property type="entry name" value="MYB TRANSCRIPTION FACTOR"/>
    <property type="match status" value="1"/>
</dbReference>
<dbReference type="PROSITE" id="PS50090">
    <property type="entry name" value="MYB_LIKE"/>
    <property type="match status" value="2"/>
</dbReference>
<evidence type="ECO:0000259" key="5">
    <source>
        <dbReference type="PROSITE" id="PS50090"/>
    </source>
</evidence>
<dbReference type="OrthoDB" id="2143914at2759"/>